<keyword evidence="1" id="KW-0812">Transmembrane</keyword>
<evidence type="ECO:0000313" key="3">
    <source>
        <dbReference type="Proteomes" id="UP001595443"/>
    </source>
</evidence>
<dbReference type="RefSeq" id="WP_377834193.1">
    <property type="nucleotide sequence ID" value="NZ_JBHRSK010000013.1"/>
</dbReference>
<protein>
    <submittedName>
        <fullName evidence="2">Uncharacterized protein</fullName>
    </submittedName>
</protein>
<comment type="caution">
    <text evidence="2">The sequence shown here is derived from an EMBL/GenBank/DDBJ whole genome shotgun (WGS) entry which is preliminary data.</text>
</comment>
<name>A0ABV7AJB2_9RHOB</name>
<feature type="transmembrane region" description="Helical" evidence="1">
    <location>
        <begin position="78"/>
        <end position="98"/>
    </location>
</feature>
<gene>
    <name evidence="2" type="ORF">ACFOES_15390</name>
</gene>
<proteinExistence type="predicted"/>
<dbReference type="Proteomes" id="UP001595443">
    <property type="component" value="Unassembled WGS sequence"/>
</dbReference>
<keyword evidence="1" id="KW-0472">Membrane</keyword>
<evidence type="ECO:0000313" key="2">
    <source>
        <dbReference type="EMBL" id="MFC2969484.1"/>
    </source>
</evidence>
<dbReference type="EMBL" id="JBHRSK010000013">
    <property type="protein sequence ID" value="MFC2969484.1"/>
    <property type="molecule type" value="Genomic_DNA"/>
</dbReference>
<keyword evidence="1" id="KW-1133">Transmembrane helix</keyword>
<keyword evidence="3" id="KW-1185">Reference proteome</keyword>
<evidence type="ECO:0000256" key="1">
    <source>
        <dbReference type="SAM" id="Phobius"/>
    </source>
</evidence>
<organism evidence="2 3">
    <name type="scientific">Acidimangrovimonas pyrenivorans</name>
    <dbReference type="NCBI Taxonomy" id="2030798"/>
    <lineage>
        <taxon>Bacteria</taxon>
        <taxon>Pseudomonadati</taxon>
        <taxon>Pseudomonadota</taxon>
        <taxon>Alphaproteobacteria</taxon>
        <taxon>Rhodobacterales</taxon>
        <taxon>Paracoccaceae</taxon>
        <taxon>Acidimangrovimonas</taxon>
    </lineage>
</organism>
<feature type="transmembrane region" description="Helical" evidence="1">
    <location>
        <begin position="52"/>
        <end position="72"/>
    </location>
</feature>
<accession>A0ABV7AJB2</accession>
<reference evidence="3" key="1">
    <citation type="journal article" date="2019" name="Int. J. Syst. Evol. Microbiol.">
        <title>The Global Catalogue of Microorganisms (GCM) 10K type strain sequencing project: providing services to taxonomists for standard genome sequencing and annotation.</title>
        <authorList>
            <consortium name="The Broad Institute Genomics Platform"/>
            <consortium name="The Broad Institute Genome Sequencing Center for Infectious Disease"/>
            <person name="Wu L."/>
            <person name="Ma J."/>
        </authorList>
    </citation>
    <scope>NUCLEOTIDE SEQUENCE [LARGE SCALE GENOMIC DNA]</scope>
    <source>
        <strain evidence="3">KCTC 62192</strain>
    </source>
</reference>
<sequence length="116" mass="13029">MIGRYRRGPFQINLAKSGFSFSAPSKHGTLNLTKPQYSSFRMFGLHIRGRRAARLMLLYLGARLAWMALSIILMAAIWLINLALQVMWLVLLPLISVLDRRANEVQTAPETDDGAA</sequence>